<dbReference type="AlphaFoldDB" id="A0A2T5XT99"/>
<dbReference type="GeneID" id="84581169"/>
<dbReference type="Proteomes" id="UP000243985">
    <property type="component" value="Unassembled WGS sequence"/>
</dbReference>
<dbReference type="EMBL" id="QBKG01000011">
    <property type="protein sequence ID" value="PTX05595.1"/>
    <property type="molecule type" value="Genomic_DNA"/>
</dbReference>
<evidence type="ECO:0000313" key="1">
    <source>
        <dbReference type="EMBL" id="PTX05595.1"/>
    </source>
</evidence>
<dbReference type="RefSeq" id="WP_107782512.1">
    <property type="nucleotide sequence ID" value="NZ_QBKG01000011.1"/>
</dbReference>
<name>A0A2T5XT99_9FLAO</name>
<organism evidence="1 2">
    <name type="scientific">Capnocytophaga leadbetteri</name>
    <dbReference type="NCBI Taxonomy" id="327575"/>
    <lineage>
        <taxon>Bacteria</taxon>
        <taxon>Pseudomonadati</taxon>
        <taxon>Bacteroidota</taxon>
        <taxon>Flavobacteriia</taxon>
        <taxon>Flavobacteriales</taxon>
        <taxon>Flavobacteriaceae</taxon>
        <taxon>Capnocytophaga</taxon>
    </lineage>
</organism>
<evidence type="ECO:0008006" key="3">
    <source>
        <dbReference type="Google" id="ProtNLM"/>
    </source>
</evidence>
<evidence type="ECO:0000313" key="2">
    <source>
        <dbReference type="Proteomes" id="UP000243985"/>
    </source>
</evidence>
<gene>
    <name evidence="1" type="ORF">C8P65_11153</name>
</gene>
<comment type="caution">
    <text evidence="1">The sequence shown here is derived from an EMBL/GenBank/DDBJ whole genome shotgun (WGS) entry which is preliminary data.</text>
</comment>
<dbReference type="Gene3D" id="2.180.10.10">
    <property type="entry name" value="RHS repeat-associated core"/>
    <property type="match status" value="1"/>
</dbReference>
<protein>
    <recommendedName>
        <fullName evidence="3">YD repeat-containing protein</fullName>
    </recommendedName>
</protein>
<proteinExistence type="predicted"/>
<sequence length="274" mass="31569">MKLIFFLLSFMALVACESKSSKTDWDKQNLKGKVKSIKETPYEAIGYSGEYHKGNLAPRGFANNEFSFNKTGKLLKEISYNKNGGVSNIYTYNYDSKGLLLSKDTYDSKGKFEEKSVYKHDFQGNITEENLYNTNGKLKSNNYYIYRYDEKGNQVERYVFVYGTDEEGNFSFDENGTAKIEIIHKEENSYDQKGNKIKSTIQDLIFGKTEISYEYDNSGNLVRKIEAGGVLDGKENITCKYKFDSKGNWIEMTKTITSQGHSKNLIIERNIEYY</sequence>
<accession>A0A2T5XT99</accession>
<reference evidence="1 2" key="1">
    <citation type="submission" date="2018-04" db="EMBL/GenBank/DDBJ databases">
        <title>Genomic Encyclopedia of Archaeal and Bacterial Type Strains, Phase II (KMG-II): from individual species to whole genera.</title>
        <authorList>
            <person name="Goeker M."/>
        </authorList>
    </citation>
    <scope>NUCLEOTIDE SEQUENCE [LARGE SCALE GENOMIC DNA]</scope>
    <source>
        <strain evidence="1 2">DSM 22902</strain>
    </source>
</reference>
<dbReference type="PROSITE" id="PS51257">
    <property type="entry name" value="PROKAR_LIPOPROTEIN"/>
    <property type="match status" value="1"/>
</dbReference>